<organism evidence="1 2">
    <name type="scientific">Diversispora eburnea</name>
    <dbReference type="NCBI Taxonomy" id="1213867"/>
    <lineage>
        <taxon>Eukaryota</taxon>
        <taxon>Fungi</taxon>
        <taxon>Fungi incertae sedis</taxon>
        <taxon>Mucoromycota</taxon>
        <taxon>Glomeromycotina</taxon>
        <taxon>Glomeromycetes</taxon>
        <taxon>Diversisporales</taxon>
        <taxon>Diversisporaceae</taxon>
        <taxon>Diversispora</taxon>
    </lineage>
</organism>
<sequence length="219" mass="25488">MSEGSGSGCLRRTTTNYFTIIKQILRKQHTKTTEEIEHMQEIENTTNETNDAKDIQTITEIDNTNRTNNETQLDTSTIEPVLENNLTEGNLDKIMPEFNGKDKMISVIFNDKEQIRNSVTKEKCEIKLWDIPHGIKYSVLKTDLTLQFGEVEHLTLCPIGMWQWTIIIFKEEKNCKRNIRSMDVTARDIISNIKNIDVLTCYILRTRNYRKKPIAILSF</sequence>
<gene>
    <name evidence="1" type="ORF">DEBURN_LOCUS10011</name>
</gene>
<feature type="non-terminal residue" evidence="1">
    <location>
        <position position="219"/>
    </location>
</feature>
<dbReference type="Proteomes" id="UP000789706">
    <property type="component" value="Unassembled WGS sequence"/>
</dbReference>
<protein>
    <submittedName>
        <fullName evidence="1">3598_t:CDS:1</fullName>
    </submittedName>
</protein>
<evidence type="ECO:0000313" key="1">
    <source>
        <dbReference type="EMBL" id="CAG8611893.1"/>
    </source>
</evidence>
<dbReference type="EMBL" id="CAJVPK010002378">
    <property type="protein sequence ID" value="CAG8611893.1"/>
    <property type="molecule type" value="Genomic_DNA"/>
</dbReference>
<comment type="caution">
    <text evidence="1">The sequence shown here is derived from an EMBL/GenBank/DDBJ whole genome shotgun (WGS) entry which is preliminary data.</text>
</comment>
<evidence type="ECO:0000313" key="2">
    <source>
        <dbReference type="Proteomes" id="UP000789706"/>
    </source>
</evidence>
<name>A0A9N9GJ09_9GLOM</name>
<proteinExistence type="predicted"/>
<dbReference type="AlphaFoldDB" id="A0A9N9GJ09"/>
<accession>A0A9N9GJ09</accession>
<keyword evidence="2" id="KW-1185">Reference proteome</keyword>
<reference evidence="1" key="1">
    <citation type="submission" date="2021-06" db="EMBL/GenBank/DDBJ databases">
        <authorList>
            <person name="Kallberg Y."/>
            <person name="Tangrot J."/>
            <person name="Rosling A."/>
        </authorList>
    </citation>
    <scope>NUCLEOTIDE SEQUENCE</scope>
    <source>
        <strain evidence="1">AZ414A</strain>
    </source>
</reference>